<keyword evidence="2" id="KW-1185">Reference proteome</keyword>
<comment type="caution">
    <text evidence="1">The sequence shown here is derived from an EMBL/GenBank/DDBJ whole genome shotgun (WGS) entry which is preliminary data.</text>
</comment>
<sequence>MRGQPVLGMELNTVGDWDPVGWSLDGWQTDGGTDFERSGIGIGIGYRALGEWDKVPGSRGLGLGTVLLRSGTGYRALEEWDRVPGSRGVG</sequence>
<protein>
    <submittedName>
        <fullName evidence="1">Uncharacterized protein</fullName>
    </submittedName>
</protein>
<dbReference type="Proteomes" id="UP000287033">
    <property type="component" value="Unassembled WGS sequence"/>
</dbReference>
<dbReference type="EMBL" id="BEZZ01025027">
    <property type="protein sequence ID" value="GCC39492.1"/>
    <property type="molecule type" value="Genomic_DNA"/>
</dbReference>
<evidence type="ECO:0000313" key="2">
    <source>
        <dbReference type="Proteomes" id="UP000287033"/>
    </source>
</evidence>
<organism evidence="1 2">
    <name type="scientific">Chiloscyllium punctatum</name>
    <name type="common">Brownbanded bambooshark</name>
    <name type="synonym">Hemiscyllium punctatum</name>
    <dbReference type="NCBI Taxonomy" id="137246"/>
    <lineage>
        <taxon>Eukaryota</taxon>
        <taxon>Metazoa</taxon>
        <taxon>Chordata</taxon>
        <taxon>Craniata</taxon>
        <taxon>Vertebrata</taxon>
        <taxon>Chondrichthyes</taxon>
        <taxon>Elasmobranchii</taxon>
        <taxon>Galeomorphii</taxon>
        <taxon>Galeoidea</taxon>
        <taxon>Orectolobiformes</taxon>
        <taxon>Hemiscylliidae</taxon>
        <taxon>Chiloscyllium</taxon>
    </lineage>
</organism>
<evidence type="ECO:0000313" key="1">
    <source>
        <dbReference type="EMBL" id="GCC39492.1"/>
    </source>
</evidence>
<gene>
    <name evidence="1" type="ORF">chiPu_0023680</name>
</gene>
<accession>A0A401TA67</accession>
<name>A0A401TA67_CHIPU</name>
<dbReference type="AlphaFoldDB" id="A0A401TA67"/>
<proteinExistence type="predicted"/>
<reference evidence="1 2" key="1">
    <citation type="journal article" date="2018" name="Nat. Ecol. Evol.">
        <title>Shark genomes provide insights into elasmobranch evolution and the origin of vertebrates.</title>
        <authorList>
            <person name="Hara Y"/>
            <person name="Yamaguchi K"/>
            <person name="Onimaru K"/>
            <person name="Kadota M"/>
            <person name="Koyanagi M"/>
            <person name="Keeley SD"/>
            <person name="Tatsumi K"/>
            <person name="Tanaka K"/>
            <person name="Motone F"/>
            <person name="Kageyama Y"/>
            <person name="Nozu R"/>
            <person name="Adachi N"/>
            <person name="Nishimura O"/>
            <person name="Nakagawa R"/>
            <person name="Tanegashima C"/>
            <person name="Kiyatake I"/>
            <person name="Matsumoto R"/>
            <person name="Murakumo K"/>
            <person name="Nishida K"/>
            <person name="Terakita A"/>
            <person name="Kuratani S"/>
            <person name="Sato K"/>
            <person name="Hyodo S Kuraku.S."/>
        </authorList>
    </citation>
    <scope>NUCLEOTIDE SEQUENCE [LARGE SCALE GENOMIC DNA]</scope>
</reference>